<dbReference type="AlphaFoldDB" id="K8E9D1"/>
<dbReference type="InterPro" id="IPR058627">
    <property type="entry name" value="MdtA-like_C"/>
</dbReference>
<dbReference type="eggNOG" id="COG0845">
    <property type="taxonomic scope" value="Bacteria"/>
</dbReference>
<dbReference type="Proteomes" id="UP000009315">
    <property type="component" value="Unassembled WGS sequence"/>
</dbReference>
<comment type="subcellular location">
    <subcellularLocation>
        <location evidence="1">Cell envelope</location>
    </subcellularLocation>
</comment>
<feature type="domain" description="Multidrug resistance protein MdtA-like C-terminal permuted SH3" evidence="5">
    <location>
        <begin position="197"/>
        <end position="252"/>
    </location>
</feature>
<evidence type="ECO:0000259" key="5">
    <source>
        <dbReference type="Pfam" id="PF25967"/>
    </source>
</evidence>
<dbReference type="GO" id="GO:0016020">
    <property type="term" value="C:membrane"/>
    <property type="evidence" value="ECO:0007669"/>
    <property type="project" value="InterPro"/>
</dbReference>
<evidence type="ECO:0000256" key="3">
    <source>
        <dbReference type="ARBA" id="ARBA00023054"/>
    </source>
</evidence>
<dbReference type="GO" id="GO:0022857">
    <property type="term" value="F:transmembrane transporter activity"/>
    <property type="evidence" value="ECO:0007669"/>
    <property type="project" value="InterPro"/>
</dbReference>
<evidence type="ECO:0000259" key="6">
    <source>
        <dbReference type="Pfam" id="PF25990"/>
    </source>
</evidence>
<keyword evidence="3 4" id="KW-0175">Coiled coil</keyword>
<evidence type="ECO:0000313" key="8">
    <source>
        <dbReference type="Proteomes" id="UP000009315"/>
    </source>
</evidence>
<accession>K8E9D1</accession>
<dbReference type="SUPFAM" id="SSF111369">
    <property type="entry name" value="HlyD-like secretion proteins"/>
    <property type="match status" value="1"/>
</dbReference>
<dbReference type="Pfam" id="PF25967">
    <property type="entry name" value="RND-MFP_C"/>
    <property type="match status" value="1"/>
</dbReference>
<dbReference type="PANTHER" id="PTHR32347:SF14">
    <property type="entry name" value="EFFLUX SYSTEM COMPONENT YKNX-RELATED"/>
    <property type="match status" value="1"/>
</dbReference>
<evidence type="ECO:0000256" key="2">
    <source>
        <dbReference type="ARBA" id="ARBA00009477"/>
    </source>
</evidence>
<comment type="caution">
    <text evidence="7">The sequence shown here is derived from an EMBL/GenBank/DDBJ whole genome shotgun (WGS) entry which is preliminary data.</text>
</comment>
<dbReference type="Gene3D" id="2.40.30.170">
    <property type="match status" value="1"/>
</dbReference>
<dbReference type="InterPro" id="IPR050465">
    <property type="entry name" value="UPF0194_transport"/>
</dbReference>
<organism evidence="7 8">
    <name type="scientific">Desulforamulus hydrothermalis Lam5 = DSM 18033</name>
    <dbReference type="NCBI Taxonomy" id="1121428"/>
    <lineage>
        <taxon>Bacteria</taxon>
        <taxon>Bacillati</taxon>
        <taxon>Bacillota</taxon>
        <taxon>Clostridia</taxon>
        <taxon>Eubacteriales</taxon>
        <taxon>Peptococcaceae</taxon>
        <taxon>Desulforamulus</taxon>
    </lineage>
</organism>
<feature type="domain" description="YknX-like beta-barrel" evidence="6">
    <location>
        <begin position="116"/>
        <end position="188"/>
    </location>
</feature>
<dbReference type="NCBIfam" id="TIGR01730">
    <property type="entry name" value="RND_mfp"/>
    <property type="match status" value="1"/>
</dbReference>
<evidence type="ECO:0000256" key="1">
    <source>
        <dbReference type="ARBA" id="ARBA00004196"/>
    </source>
</evidence>
<feature type="coiled-coil region" evidence="4">
    <location>
        <begin position="3"/>
        <end position="59"/>
    </location>
</feature>
<evidence type="ECO:0000256" key="4">
    <source>
        <dbReference type="SAM" id="Coils"/>
    </source>
</evidence>
<dbReference type="Gene3D" id="2.40.420.20">
    <property type="match status" value="1"/>
</dbReference>
<name>K8E9D1_9FIRM</name>
<evidence type="ECO:0000313" key="7">
    <source>
        <dbReference type="EMBL" id="CCO08163.1"/>
    </source>
</evidence>
<dbReference type="GO" id="GO:0030313">
    <property type="term" value="C:cell envelope"/>
    <property type="evidence" value="ECO:0007669"/>
    <property type="project" value="UniProtKB-SubCell"/>
</dbReference>
<dbReference type="RefSeq" id="WP_008411410.1">
    <property type="nucleotide sequence ID" value="NZ_CAOS01000009.1"/>
</dbReference>
<gene>
    <name evidence="7" type="ORF">DESHY_20032</name>
</gene>
<sequence length="265" mass="29276">MKIKNAAAELSKLQDEYKEMTAIPDAYSANELKLKEKELANKETEYQNLLKKYELQKARGVNQNQLEVKMAKENLEDTILYAPVDGVVLNLAKKAGESLTDEDDFATIHENKVIKAVTKVIEYDIGQIKVGQKVYVSVEALPDKKFTGQVTKINALPEQDSSGLVNYSVEVTIKDPDAELKDGMTCTVTFVQKEVKNCLIVPYKAVRMVNGQQVVTVLDERGQSSERPIKTGFTDGSSVEVVSGLQVNETVIFPDTVAAKKAATQ</sequence>
<keyword evidence="8" id="KW-1185">Reference proteome</keyword>
<dbReference type="InterPro" id="IPR006143">
    <property type="entry name" value="RND_pump_MFP"/>
</dbReference>
<comment type="similarity">
    <text evidence="2">Belongs to the membrane fusion protein (MFP) (TC 8.A.1) family.</text>
</comment>
<reference evidence="7 8" key="1">
    <citation type="journal article" date="2013" name="Genome Announc.">
        <title>Genome Sequence of the Sulfate-Reducing Bacterium Desulfotomaculum hydrothermale Lam5(T).</title>
        <authorList>
            <person name="Amin O."/>
            <person name="Fardeau M.L."/>
            <person name="Valette O."/>
            <person name="Hirschler-Rea A."/>
            <person name="Barbe V."/>
            <person name="Medigue C."/>
            <person name="Vacherie B."/>
            <person name="Ollivier B."/>
            <person name="Bertin P.N."/>
            <person name="Dolla A."/>
        </authorList>
    </citation>
    <scope>NUCLEOTIDE SEQUENCE [LARGE SCALE GENOMIC DNA]</scope>
    <source>
        <strain evidence="8">Lam5 / DSM 18033</strain>
    </source>
</reference>
<dbReference type="InterPro" id="IPR058636">
    <property type="entry name" value="Beta-barrel_YknX"/>
</dbReference>
<dbReference type="Pfam" id="PF25990">
    <property type="entry name" value="Beta-barrel_YknX"/>
    <property type="match status" value="1"/>
</dbReference>
<dbReference type="PANTHER" id="PTHR32347">
    <property type="entry name" value="EFFLUX SYSTEM COMPONENT YKNX-RELATED"/>
    <property type="match status" value="1"/>
</dbReference>
<proteinExistence type="inferred from homology"/>
<dbReference type="EMBL" id="CAOS01000009">
    <property type="protein sequence ID" value="CCO08163.1"/>
    <property type="molecule type" value="Genomic_DNA"/>
</dbReference>
<dbReference type="STRING" id="1121428.DESHY_20032"/>
<protein>
    <submittedName>
        <fullName evidence="7">Efflux transporter, RND family, MFP subunit</fullName>
    </submittedName>
</protein>